<evidence type="ECO:0000313" key="2">
    <source>
        <dbReference type="EMBL" id="GJT30278.1"/>
    </source>
</evidence>
<feature type="region of interest" description="Disordered" evidence="1">
    <location>
        <begin position="1"/>
        <end position="30"/>
    </location>
</feature>
<reference evidence="2" key="1">
    <citation type="journal article" date="2022" name="Int. J. Mol. Sci.">
        <title>Draft Genome of Tanacetum Coccineum: Genomic Comparison of Closely Related Tanacetum-Family Plants.</title>
        <authorList>
            <person name="Yamashiro T."/>
            <person name="Shiraishi A."/>
            <person name="Nakayama K."/>
            <person name="Satake H."/>
        </authorList>
    </citation>
    <scope>NUCLEOTIDE SEQUENCE</scope>
</reference>
<gene>
    <name evidence="2" type="ORF">Tco_0910553</name>
</gene>
<reference evidence="2" key="2">
    <citation type="submission" date="2022-01" db="EMBL/GenBank/DDBJ databases">
        <authorList>
            <person name="Yamashiro T."/>
            <person name="Shiraishi A."/>
            <person name="Satake H."/>
            <person name="Nakayama K."/>
        </authorList>
    </citation>
    <scope>NUCLEOTIDE SEQUENCE</scope>
</reference>
<evidence type="ECO:0000256" key="1">
    <source>
        <dbReference type="SAM" id="MobiDB-lite"/>
    </source>
</evidence>
<comment type="caution">
    <text evidence="2">The sequence shown here is derived from an EMBL/GenBank/DDBJ whole genome shotgun (WGS) entry which is preliminary data.</text>
</comment>
<feature type="compositionally biased region" description="Basic and acidic residues" evidence="1">
    <location>
        <begin position="156"/>
        <end position="169"/>
    </location>
</feature>
<feature type="compositionally biased region" description="Polar residues" evidence="1">
    <location>
        <begin position="10"/>
        <end position="22"/>
    </location>
</feature>
<dbReference type="EMBL" id="BQNB010014611">
    <property type="protein sequence ID" value="GJT30278.1"/>
    <property type="molecule type" value="Genomic_DNA"/>
</dbReference>
<feature type="compositionally biased region" description="Acidic residues" evidence="1">
    <location>
        <begin position="98"/>
        <end position="117"/>
    </location>
</feature>
<feature type="region of interest" description="Disordered" evidence="1">
    <location>
        <begin position="69"/>
        <end position="174"/>
    </location>
</feature>
<feature type="compositionally biased region" description="Acidic residues" evidence="1">
    <location>
        <begin position="126"/>
        <end position="139"/>
    </location>
</feature>
<proteinExistence type="predicted"/>
<keyword evidence="3" id="KW-1185">Reference proteome</keyword>
<protein>
    <submittedName>
        <fullName evidence="2">Uncharacterized protein</fullName>
    </submittedName>
</protein>
<name>A0ABQ5CTN5_9ASTR</name>
<accession>A0ABQ5CTN5</accession>
<sequence length="351" mass="37890">MSTPVFVDPNISTHADGAQSSRVPVPLPEDPYEATRTVRMAMRVPPAMSSGLSASMAEVAAISESAFHKRFRSSYESSPSLSPPELPSRKHYRGTSELVEDSKEDDDEDDKEIEESLDSNSVSKDAEDEGPTVEDEDPAAGDGSLAAGDEGPSMDDESHGLDDESRGLDDEGYSVESDRFGLEDNEEEAIPRGQQQGAPVVKIALSAPLGLGYEALRHRELALEEDHVYSTFEVGQDSEDDIVYIVIPVYPPPAPLVQTPPSPEWTSGSILISPLPSVVPSPISSPMIPRTLGAQVEMQGGLIRDYAVQLEELSPALFGSPEYEHEKVAVTFGAIWRPVLALESWIGQTDA</sequence>
<organism evidence="2 3">
    <name type="scientific">Tanacetum coccineum</name>
    <dbReference type="NCBI Taxonomy" id="301880"/>
    <lineage>
        <taxon>Eukaryota</taxon>
        <taxon>Viridiplantae</taxon>
        <taxon>Streptophyta</taxon>
        <taxon>Embryophyta</taxon>
        <taxon>Tracheophyta</taxon>
        <taxon>Spermatophyta</taxon>
        <taxon>Magnoliopsida</taxon>
        <taxon>eudicotyledons</taxon>
        <taxon>Gunneridae</taxon>
        <taxon>Pentapetalae</taxon>
        <taxon>asterids</taxon>
        <taxon>campanulids</taxon>
        <taxon>Asterales</taxon>
        <taxon>Asteraceae</taxon>
        <taxon>Asteroideae</taxon>
        <taxon>Anthemideae</taxon>
        <taxon>Anthemidinae</taxon>
        <taxon>Tanacetum</taxon>
    </lineage>
</organism>
<dbReference type="Proteomes" id="UP001151760">
    <property type="component" value="Unassembled WGS sequence"/>
</dbReference>
<evidence type="ECO:0000313" key="3">
    <source>
        <dbReference type="Proteomes" id="UP001151760"/>
    </source>
</evidence>